<proteinExistence type="predicted"/>
<evidence type="ECO:0000313" key="2">
    <source>
        <dbReference type="EMBL" id="OBZ80065.1"/>
    </source>
</evidence>
<dbReference type="PANTHER" id="PTHR21310:SF54">
    <property type="entry name" value="AMINOGLYCOSIDE PHOSPHOTRANSFERASE DOMAIN-CONTAINING PROTEIN"/>
    <property type="match status" value="1"/>
</dbReference>
<evidence type="ECO:0000259" key="1">
    <source>
        <dbReference type="Pfam" id="PF01636"/>
    </source>
</evidence>
<dbReference type="Pfam" id="PF01636">
    <property type="entry name" value="APH"/>
    <property type="match status" value="1"/>
</dbReference>
<name>A0A1C7MT45_GRIFR</name>
<dbReference type="Gene3D" id="3.90.1200.10">
    <property type="match status" value="1"/>
</dbReference>
<accession>A0A1C7MT45</accession>
<dbReference type="SUPFAM" id="SSF56112">
    <property type="entry name" value="Protein kinase-like (PK-like)"/>
    <property type="match status" value="1"/>
</dbReference>
<dbReference type="AlphaFoldDB" id="A0A1C7MT45"/>
<dbReference type="EMBL" id="LUGG01000001">
    <property type="protein sequence ID" value="OBZ80065.1"/>
    <property type="molecule type" value="Genomic_DNA"/>
</dbReference>
<organism evidence="2 3">
    <name type="scientific">Grifola frondosa</name>
    <name type="common">Maitake</name>
    <name type="synonym">Polyporus frondosus</name>
    <dbReference type="NCBI Taxonomy" id="5627"/>
    <lineage>
        <taxon>Eukaryota</taxon>
        <taxon>Fungi</taxon>
        <taxon>Dikarya</taxon>
        <taxon>Basidiomycota</taxon>
        <taxon>Agaricomycotina</taxon>
        <taxon>Agaricomycetes</taxon>
        <taxon>Polyporales</taxon>
        <taxon>Grifolaceae</taxon>
        <taxon>Grifola</taxon>
    </lineage>
</organism>
<dbReference type="InterPro" id="IPR051678">
    <property type="entry name" value="AGP_Transferase"/>
</dbReference>
<dbReference type="OMA" id="EWRNKWI"/>
<dbReference type="InterPro" id="IPR011009">
    <property type="entry name" value="Kinase-like_dom_sf"/>
</dbReference>
<gene>
    <name evidence="2" type="ORF">A0H81_01382</name>
</gene>
<dbReference type="CDD" id="cd05120">
    <property type="entry name" value="APH_ChoK_like"/>
    <property type="match status" value="1"/>
</dbReference>
<reference evidence="2 3" key="1">
    <citation type="submission" date="2016-03" db="EMBL/GenBank/DDBJ databases">
        <title>Whole genome sequencing of Grifola frondosa 9006-11.</title>
        <authorList>
            <person name="Min B."/>
            <person name="Park H."/>
            <person name="Kim J.-G."/>
            <person name="Cho H."/>
            <person name="Oh Y.-L."/>
            <person name="Kong W.-S."/>
            <person name="Choi I.-G."/>
        </authorList>
    </citation>
    <scope>NUCLEOTIDE SEQUENCE [LARGE SCALE GENOMIC DNA]</scope>
    <source>
        <strain evidence="2 3">9006-11</strain>
    </source>
</reference>
<protein>
    <recommendedName>
        <fullName evidence="1">Aminoglycoside phosphotransferase domain-containing protein</fullName>
    </recommendedName>
</protein>
<dbReference type="Proteomes" id="UP000092993">
    <property type="component" value="Unassembled WGS sequence"/>
</dbReference>
<keyword evidence="3" id="KW-1185">Reference proteome</keyword>
<evidence type="ECO:0000313" key="3">
    <source>
        <dbReference type="Proteomes" id="UP000092993"/>
    </source>
</evidence>
<dbReference type="PANTHER" id="PTHR21310">
    <property type="entry name" value="AMINOGLYCOSIDE PHOSPHOTRANSFERASE-RELATED-RELATED"/>
    <property type="match status" value="1"/>
</dbReference>
<sequence>MLVQSRDEMIQPAPVSIAPLKAGATKPRKIPLSDIVIDEALIPNKPTQWFDNWRDPRPLPTTAQVRAALEIGHGGTAKVSHFPDLKLVVKFGRSERVPISEGQALWILRQYTNIPVPTVYGWCIDDTETFIYMERIEGETLTTRWRGLKPDQKLSVLAQLAEIVSTLRHVKPKGKTYVGSLCREPIKDQVWLNVPGPAPGPLNTTAEFNDTFWRLADSLPGFPDHSYFVDVRRALPDNAPINLTHTDIYPDNILVSFDPERPKIVGVVDWSECGWYPDYWEYVKAGSPEFNSDWDDCLPIWLGNYQTQKDAYEAYEVTGY</sequence>
<dbReference type="InterPro" id="IPR002575">
    <property type="entry name" value="Aminoglycoside_PTrfase"/>
</dbReference>
<feature type="domain" description="Aminoglycoside phosphotransferase" evidence="1">
    <location>
        <begin position="113"/>
        <end position="286"/>
    </location>
</feature>
<dbReference type="OrthoDB" id="5404599at2759"/>
<comment type="caution">
    <text evidence="2">The sequence shown here is derived from an EMBL/GenBank/DDBJ whole genome shotgun (WGS) entry which is preliminary data.</text>
</comment>